<feature type="transmembrane region" description="Helical" evidence="1">
    <location>
        <begin position="92"/>
        <end position="110"/>
    </location>
</feature>
<dbReference type="InterPro" id="IPR012373">
    <property type="entry name" value="Ferrdict_sens_TM"/>
</dbReference>
<protein>
    <submittedName>
        <fullName evidence="4">FecR domain-containing protein</fullName>
    </submittedName>
</protein>
<organism evidence="4 5">
    <name type="scientific">Halomonas casei</name>
    <dbReference type="NCBI Taxonomy" id="2742613"/>
    <lineage>
        <taxon>Bacteria</taxon>
        <taxon>Pseudomonadati</taxon>
        <taxon>Pseudomonadota</taxon>
        <taxon>Gammaproteobacteria</taxon>
        <taxon>Oceanospirillales</taxon>
        <taxon>Halomonadaceae</taxon>
        <taxon>Halomonas</taxon>
    </lineage>
</organism>
<dbReference type="InterPro" id="IPR032623">
    <property type="entry name" value="FecR_N"/>
</dbReference>
<dbReference type="PIRSF" id="PIRSF018266">
    <property type="entry name" value="FecR"/>
    <property type="match status" value="1"/>
</dbReference>
<keyword evidence="1" id="KW-1133">Transmembrane helix</keyword>
<reference evidence="4 5" key="1">
    <citation type="submission" date="2020-07" db="EMBL/GenBank/DDBJ databases">
        <title>Halophilic bacteria isolated from french cheeses.</title>
        <authorList>
            <person name="Kothe C.I."/>
            <person name="Farah-Kraiem B."/>
            <person name="Renault P."/>
            <person name="Dridi B."/>
        </authorList>
    </citation>
    <scope>NUCLEOTIDE SEQUENCE [LARGE SCALE GENOMIC DNA]</scope>
    <source>
        <strain evidence="4 5">FME1</strain>
    </source>
</reference>
<evidence type="ECO:0000259" key="3">
    <source>
        <dbReference type="Pfam" id="PF16220"/>
    </source>
</evidence>
<proteinExistence type="predicted"/>
<dbReference type="EMBL" id="RRZD01000004">
    <property type="protein sequence ID" value="MBE0399622.1"/>
    <property type="molecule type" value="Genomic_DNA"/>
</dbReference>
<dbReference type="PANTHER" id="PTHR30273">
    <property type="entry name" value="PERIPLASMIC SIGNAL SENSOR AND SIGMA FACTOR ACTIVATOR FECR-RELATED"/>
    <property type="match status" value="1"/>
</dbReference>
<evidence type="ECO:0000259" key="2">
    <source>
        <dbReference type="Pfam" id="PF04773"/>
    </source>
</evidence>
<dbReference type="Pfam" id="PF16220">
    <property type="entry name" value="DUF4880"/>
    <property type="match status" value="1"/>
</dbReference>
<keyword evidence="5" id="KW-1185">Reference proteome</keyword>
<dbReference type="Proteomes" id="UP001645039">
    <property type="component" value="Unassembled WGS sequence"/>
</dbReference>
<dbReference type="InterPro" id="IPR006860">
    <property type="entry name" value="FecR"/>
</dbReference>
<sequence length="344" mass="38433">MEPTGCSEKAAKRLALAEAAEWFAEWQAGDLSAAKRQRWQTWRDTNGTHRWAWQQVEGVSRRFTDTLGEDERQTADRVISLARHRRRGRRHLLGGLASLALVAVLTTALWQNTPLPRLVLPWGADYHTGTGEIARIVLEDGTQVWLSSASALNVDYDHHQRRLSLVAGEVLIATGDDAERPFYLDTRHARLTPLGTRFSVSEQESGELLAVFDGAVAIHTLGNAKHAGRHQVIHAGKQIHFAVDQIGELTPAEGRREAWANGILLAERMPLKTFAAELDRHHRGRLDVDPAVADLTLLGAFPLNDLNRTLDMIETTLPVKVRQVMPWWIKIEAEDAIEADPSHK</sequence>
<keyword evidence="1" id="KW-0812">Transmembrane</keyword>
<dbReference type="Gene3D" id="2.60.120.1440">
    <property type="match status" value="1"/>
</dbReference>
<name>A0ABR9F1C8_9GAMM</name>
<evidence type="ECO:0000313" key="5">
    <source>
        <dbReference type="Proteomes" id="UP001645039"/>
    </source>
</evidence>
<dbReference type="RefSeq" id="WP_096281820.1">
    <property type="nucleotide sequence ID" value="NZ_CP189763.1"/>
</dbReference>
<evidence type="ECO:0000256" key="1">
    <source>
        <dbReference type="SAM" id="Phobius"/>
    </source>
</evidence>
<dbReference type="Pfam" id="PF04773">
    <property type="entry name" value="FecR"/>
    <property type="match status" value="1"/>
</dbReference>
<feature type="domain" description="FecR protein" evidence="2">
    <location>
        <begin position="125"/>
        <end position="216"/>
    </location>
</feature>
<accession>A0ABR9F1C8</accession>
<keyword evidence="1" id="KW-0472">Membrane</keyword>
<dbReference type="PANTHER" id="PTHR30273:SF2">
    <property type="entry name" value="PROTEIN FECR"/>
    <property type="match status" value="1"/>
</dbReference>
<evidence type="ECO:0000313" key="4">
    <source>
        <dbReference type="EMBL" id="MBE0399622.1"/>
    </source>
</evidence>
<feature type="domain" description="FecR N-terminal" evidence="3">
    <location>
        <begin position="18"/>
        <end position="57"/>
    </location>
</feature>
<comment type="caution">
    <text evidence="4">The sequence shown here is derived from an EMBL/GenBank/DDBJ whole genome shotgun (WGS) entry which is preliminary data.</text>
</comment>
<gene>
    <name evidence="4" type="ORF">EI168_05795</name>
</gene>